<sequence>MAPPRRLVIVRHAKAEPYADTDAERRLADRGRKDAAAAGAWLKTQEVAPDRALVSGAARTRETWALLAEAAGWHVEADYDDALYGADEDTVLDLLRAADESTGTIAVVGHNPTVGMLAQLLDDGDGDPEAVDSLMLGYPTSAVTVFDVPVPWSRLGPGCATLRAFEVGRG</sequence>
<evidence type="ECO:0000313" key="2">
    <source>
        <dbReference type="EMBL" id="GAA3832593.1"/>
    </source>
</evidence>
<dbReference type="InterPro" id="IPR051021">
    <property type="entry name" value="Mito_Ser/Thr_phosphatase"/>
</dbReference>
<protein>
    <submittedName>
        <fullName evidence="2">Histidine phosphatase family protein</fullName>
    </submittedName>
</protein>
<organism evidence="2 3">
    <name type="scientific">Nocardioides panacisoli</name>
    <dbReference type="NCBI Taxonomy" id="627624"/>
    <lineage>
        <taxon>Bacteria</taxon>
        <taxon>Bacillati</taxon>
        <taxon>Actinomycetota</taxon>
        <taxon>Actinomycetes</taxon>
        <taxon>Propionibacteriales</taxon>
        <taxon>Nocardioidaceae</taxon>
        <taxon>Nocardioides</taxon>
    </lineage>
</organism>
<dbReference type="SMART" id="SM00855">
    <property type="entry name" value="PGAM"/>
    <property type="match status" value="1"/>
</dbReference>
<evidence type="ECO:0000313" key="3">
    <source>
        <dbReference type="Proteomes" id="UP001501821"/>
    </source>
</evidence>
<dbReference type="Pfam" id="PF00300">
    <property type="entry name" value="His_Phos_1"/>
    <property type="match status" value="1"/>
</dbReference>
<keyword evidence="3" id="KW-1185">Reference proteome</keyword>
<dbReference type="RefSeq" id="WP_344778276.1">
    <property type="nucleotide sequence ID" value="NZ_BAABAH010000017.1"/>
</dbReference>
<dbReference type="Gene3D" id="3.40.50.1240">
    <property type="entry name" value="Phosphoglycerate mutase-like"/>
    <property type="match status" value="1"/>
</dbReference>
<dbReference type="EMBL" id="BAABAH010000017">
    <property type="protein sequence ID" value="GAA3832593.1"/>
    <property type="molecule type" value="Genomic_DNA"/>
</dbReference>
<name>A0ABP7J1U0_9ACTN</name>
<proteinExistence type="predicted"/>
<comment type="caution">
    <text evidence="2">The sequence shown here is derived from an EMBL/GenBank/DDBJ whole genome shotgun (WGS) entry which is preliminary data.</text>
</comment>
<dbReference type="InterPro" id="IPR029033">
    <property type="entry name" value="His_PPase_superfam"/>
</dbReference>
<dbReference type="CDD" id="cd07067">
    <property type="entry name" value="HP_PGM_like"/>
    <property type="match status" value="1"/>
</dbReference>
<reference evidence="3" key="1">
    <citation type="journal article" date="2019" name="Int. J. Syst. Evol. Microbiol.">
        <title>The Global Catalogue of Microorganisms (GCM) 10K type strain sequencing project: providing services to taxonomists for standard genome sequencing and annotation.</title>
        <authorList>
            <consortium name="The Broad Institute Genomics Platform"/>
            <consortium name="The Broad Institute Genome Sequencing Center for Infectious Disease"/>
            <person name="Wu L."/>
            <person name="Ma J."/>
        </authorList>
    </citation>
    <scope>NUCLEOTIDE SEQUENCE [LARGE SCALE GENOMIC DNA]</scope>
    <source>
        <strain evidence="3">JCM 16953</strain>
    </source>
</reference>
<dbReference type="InterPro" id="IPR013078">
    <property type="entry name" value="His_Pase_superF_clade-1"/>
</dbReference>
<evidence type="ECO:0000256" key="1">
    <source>
        <dbReference type="ARBA" id="ARBA00022801"/>
    </source>
</evidence>
<dbReference type="SUPFAM" id="SSF53254">
    <property type="entry name" value="Phosphoglycerate mutase-like"/>
    <property type="match status" value="1"/>
</dbReference>
<dbReference type="PANTHER" id="PTHR20935:SF1">
    <property type="entry name" value="SLL1549 PROTEIN"/>
    <property type="match status" value="1"/>
</dbReference>
<dbReference type="Proteomes" id="UP001501821">
    <property type="component" value="Unassembled WGS sequence"/>
</dbReference>
<keyword evidence="1" id="KW-0378">Hydrolase</keyword>
<dbReference type="PANTHER" id="PTHR20935">
    <property type="entry name" value="PHOSPHOGLYCERATE MUTASE-RELATED"/>
    <property type="match status" value="1"/>
</dbReference>
<accession>A0ABP7J1U0</accession>
<gene>
    <name evidence="2" type="ORF">GCM10022242_37150</name>
</gene>